<accession>A0A0L0T3E4</accession>
<evidence type="ECO:0000313" key="3">
    <source>
        <dbReference type="Proteomes" id="UP000054350"/>
    </source>
</evidence>
<gene>
    <name evidence="2" type="ORF">AMAG_13730</name>
</gene>
<reference evidence="2 3" key="1">
    <citation type="submission" date="2009-11" db="EMBL/GenBank/DDBJ databases">
        <title>Annotation of Allomyces macrogynus ATCC 38327.</title>
        <authorList>
            <consortium name="The Broad Institute Genome Sequencing Platform"/>
            <person name="Russ C."/>
            <person name="Cuomo C."/>
            <person name="Burger G."/>
            <person name="Gray M.W."/>
            <person name="Holland P.W.H."/>
            <person name="King N."/>
            <person name="Lang F.B.F."/>
            <person name="Roger A.J."/>
            <person name="Ruiz-Trillo I."/>
            <person name="Young S.K."/>
            <person name="Zeng Q."/>
            <person name="Gargeya S."/>
            <person name="Fitzgerald M."/>
            <person name="Haas B."/>
            <person name="Abouelleil A."/>
            <person name="Alvarado L."/>
            <person name="Arachchi H.M."/>
            <person name="Berlin A."/>
            <person name="Chapman S.B."/>
            <person name="Gearin G."/>
            <person name="Goldberg J."/>
            <person name="Griggs A."/>
            <person name="Gujja S."/>
            <person name="Hansen M."/>
            <person name="Heiman D."/>
            <person name="Howarth C."/>
            <person name="Larimer J."/>
            <person name="Lui A."/>
            <person name="MacDonald P.J.P."/>
            <person name="McCowen C."/>
            <person name="Montmayeur A."/>
            <person name="Murphy C."/>
            <person name="Neiman D."/>
            <person name="Pearson M."/>
            <person name="Priest M."/>
            <person name="Roberts A."/>
            <person name="Saif S."/>
            <person name="Shea T."/>
            <person name="Sisk P."/>
            <person name="Stolte C."/>
            <person name="Sykes S."/>
            <person name="Wortman J."/>
            <person name="Nusbaum C."/>
            <person name="Birren B."/>
        </authorList>
    </citation>
    <scope>NUCLEOTIDE SEQUENCE [LARGE SCALE GENOMIC DNA]</scope>
    <source>
        <strain evidence="2 3">ATCC 38327</strain>
    </source>
</reference>
<sequence>MVVAAAPLARPVSMLMAPQDMPLARPARGTPRPVSMFIAPSAAPPPYAGASPLEQYLHQQAQLPMTSPRLPMGAGRSDSAKGSSVDGFPVESGEDSDDEVVGISQMRRMSAPRAAMGAAHRAGMRPSSMYVPGMVAATGVGGVAPRRW</sequence>
<dbReference type="AlphaFoldDB" id="A0A0L0T3E4"/>
<reference evidence="3" key="2">
    <citation type="submission" date="2009-11" db="EMBL/GenBank/DDBJ databases">
        <title>The Genome Sequence of Allomyces macrogynus strain ATCC 38327.</title>
        <authorList>
            <consortium name="The Broad Institute Genome Sequencing Platform"/>
            <person name="Russ C."/>
            <person name="Cuomo C."/>
            <person name="Shea T."/>
            <person name="Young S.K."/>
            <person name="Zeng Q."/>
            <person name="Koehrsen M."/>
            <person name="Haas B."/>
            <person name="Borodovsky M."/>
            <person name="Guigo R."/>
            <person name="Alvarado L."/>
            <person name="Berlin A."/>
            <person name="Borenstein D."/>
            <person name="Chen Z."/>
            <person name="Engels R."/>
            <person name="Freedman E."/>
            <person name="Gellesch M."/>
            <person name="Goldberg J."/>
            <person name="Griggs A."/>
            <person name="Gujja S."/>
            <person name="Heiman D."/>
            <person name="Hepburn T."/>
            <person name="Howarth C."/>
            <person name="Jen D."/>
            <person name="Larson L."/>
            <person name="Lewis B."/>
            <person name="Mehta T."/>
            <person name="Park D."/>
            <person name="Pearson M."/>
            <person name="Roberts A."/>
            <person name="Saif S."/>
            <person name="Shenoy N."/>
            <person name="Sisk P."/>
            <person name="Stolte C."/>
            <person name="Sykes S."/>
            <person name="Walk T."/>
            <person name="White J."/>
            <person name="Yandava C."/>
            <person name="Burger G."/>
            <person name="Gray M.W."/>
            <person name="Holland P.W.H."/>
            <person name="King N."/>
            <person name="Lang F.B.F."/>
            <person name="Roger A.J."/>
            <person name="Ruiz-Trillo I."/>
            <person name="Lander E."/>
            <person name="Nusbaum C."/>
        </authorList>
    </citation>
    <scope>NUCLEOTIDE SEQUENCE [LARGE SCALE GENOMIC DNA]</scope>
    <source>
        <strain evidence="3">ATCC 38327</strain>
    </source>
</reference>
<dbReference type="Proteomes" id="UP000054350">
    <property type="component" value="Unassembled WGS sequence"/>
</dbReference>
<proteinExistence type="predicted"/>
<dbReference type="EMBL" id="GG745360">
    <property type="protein sequence ID" value="KNE69363.1"/>
    <property type="molecule type" value="Genomic_DNA"/>
</dbReference>
<feature type="region of interest" description="Disordered" evidence="1">
    <location>
        <begin position="48"/>
        <end position="100"/>
    </location>
</feature>
<organism evidence="2 3">
    <name type="scientific">Allomyces macrogynus (strain ATCC 38327)</name>
    <name type="common">Allomyces javanicus var. macrogynus</name>
    <dbReference type="NCBI Taxonomy" id="578462"/>
    <lineage>
        <taxon>Eukaryota</taxon>
        <taxon>Fungi</taxon>
        <taxon>Fungi incertae sedis</taxon>
        <taxon>Blastocladiomycota</taxon>
        <taxon>Blastocladiomycetes</taxon>
        <taxon>Blastocladiales</taxon>
        <taxon>Blastocladiaceae</taxon>
        <taxon>Allomyces</taxon>
    </lineage>
</organism>
<evidence type="ECO:0000313" key="2">
    <source>
        <dbReference type="EMBL" id="KNE69363.1"/>
    </source>
</evidence>
<name>A0A0L0T3E4_ALLM3</name>
<evidence type="ECO:0000256" key="1">
    <source>
        <dbReference type="SAM" id="MobiDB-lite"/>
    </source>
</evidence>
<keyword evidence="3" id="KW-1185">Reference proteome</keyword>
<dbReference type="VEuPathDB" id="FungiDB:AMAG_13730"/>
<protein>
    <submittedName>
        <fullName evidence="2">Uncharacterized protein</fullName>
    </submittedName>
</protein>